<evidence type="ECO:0000313" key="1">
    <source>
        <dbReference type="EMBL" id="CEG21385.1"/>
    </source>
</evidence>
<reference evidence="1 2" key="1">
    <citation type="submission" date="2014-09" db="EMBL/GenBank/DDBJ databases">
        <authorList>
            <person name="Urmite Genomes Urmite Genomes"/>
        </authorList>
    </citation>
    <scope>NUCLEOTIDE SEQUENCE [LARGE SCALE GENOMIC DNA]</scope>
    <source>
        <strain evidence="1 2">ES2</strain>
    </source>
</reference>
<accession>A0A098EHX3</accession>
<dbReference type="Proteomes" id="UP000043699">
    <property type="component" value="Unassembled WGS sequence"/>
</dbReference>
<protein>
    <submittedName>
        <fullName evidence="1">Uncharacterized protein</fullName>
    </submittedName>
</protein>
<name>A0A098EHX3_9BACL</name>
<dbReference type="EMBL" id="CCXS01000001">
    <property type="protein sequence ID" value="CEG21385.1"/>
    <property type="molecule type" value="Genomic_DNA"/>
</dbReference>
<organism evidence="1 2">
    <name type="scientific">Planococcus massiliensis</name>
    <dbReference type="NCBI Taxonomy" id="1499687"/>
    <lineage>
        <taxon>Bacteria</taxon>
        <taxon>Bacillati</taxon>
        <taxon>Bacillota</taxon>
        <taxon>Bacilli</taxon>
        <taxon>Bacillales</taxon>
        <taxon>Caryophanaceae</taxon>
        <taxon>Planococcus</taxon>
    </lineage>
</organism>
<dbReference type="AlphaFoldDB" id="A0A098EHX3"/>
<dbReference type="OrthoDB" id="2967050at2"/>
<gene>
    <name evidence="1" type="ORF">BN1080_00295</name>
</gene>
<proteinExistence type="predicted"/>
<evidence type="ECO:0000313" key="2">
    <source>
        <dbReference type="Proteomes" id="UP000043699"/>
    </source>
</evidence>
<sequence length="117" mass="13677">MVDKKTQIKILLYGNAFHFACETLGVKNMYDHSYSEVFTVSKEEVLAYTAVHGLPHNEGTGKEDRNEGFHFYEEDGEWVTFFRERGHIYDEKKFKDSESAHRYIVETWLKLSGTGLF</sequence>
<dbReference type="RefSeq" id="WP_052649843.1">
    <property type="nucleotide sequence ID" value="NZ_CCXS01000001.1"/>
</dbReference>
<keyword evidence="2" id="KW-1185">Reference proteome</keyword>